<dbReference type="GO" id="GO:0005506">
    <property type="term" value="F:iron ion binding"/>
    <property type="evidence" value="ECO:0007669"/>
    <property type="project" value="InterPro"/>
</dbReference>
<feature type="transmembrane region" description="Helical" evidence="7">
    <location>
        <begin position="94"/>
        <end position="113"/>
    </location>
</feature>
<keyword evidence="5" id="KW-0443">Lipid metabolism</keyword>
<proteinExistence type="predicted"/>
<evidence type="ECO:0000256" key="3">
    <source>
        <dbReference type="ARBA" id="ARBA00022989"/>
    </source>
</evidence>
<evidence type="ECO:0000256" key="6">
    <source>
        <dbReference type="ARBA" id="ARBA00023136"/>
    </source>
</evidence>
<dbReference type="AlphaFoldDB" id="A0A239KFT1"/>
<name>A0A239KFT1_EKHLU</name>
<evidence type="ECO:0000313" key="9">
    <source>
        <dbReference type="EMBL" id="SNT17177.1"/>
    </source>
</evidence>
<dbReference type="InterPro" id="IPR051689">
    <property type="entry name" value="Sterol_desaturase/TMEM195"/>
</dbReference>
<dbReference type="GO" id="GO:0006643">
    <property type="term" value="P:membrane lipid metabolic process"/>
    <property type="evidence" value="ECO:0007669"/>
    <property type="project" value="TreeGrafter"/>
</dbReference>
<keyword evidence="6 7" id="KW-0472">Membrane</keyword>
<dbReference type="PANTHER" id="PTHR21624">
    <property type="entry name" value="STEROL DESATURASE-RELATED PROTEIN"/>
    <property type="match status" value="1"/>
</dbReference>
<keyword evidence="3 7" id="KW-1133">Transmembrane helix</keyword>
<dbReference type="GO" id="GO:0008610">
    <property type="term" value="P:lipid biosynthetic process"/>
    <property type="evidence" value="ECO:0007669"/>
    <property type="project" value="InterPro"/>
</dbReference>
<dbReference type="GO" id="GO:0012505">
    <property type="term" value="C:endomembrane system"/>
    <property type="evidence" value="ECO:0007669"/>
    <property type="project" value="UniProtKB-SubCell"/>
</dbReference>
<dbReference type="GO" id="GO:0050479">
    <property type="term" value="F:glyceryl-ether monooxygenase activity"/>
    <property type="evidence" value="ECO:0007669"/>
    <property type="project" value="TreeGrafter"/>
</dbReference>
<dbReference type="Proteomes" id="UP000198393">
    <property type="component" value="Unassembled WGS sequence"/>
</dbReference>
<organism evidence="9 10">
    <name type="scientific">Ekhidna lutea</name>
    <dbReference type="NCBI Taxonomy" id="447679"/>
    <lineage>
        <taxon>Bacteria</taxon>
        <taxon>Pseudomonadati</taxon>
        <taxon>Bacteroidota</taxon>
        <taxon>Cytophagia</taxon>
        <taxon>Cytophagales</taxon>
        <taxon>Reichenbachiellaceae</taxon>
        <taxon>Ekhidna</taxon>
    </lineage>
</organism>
<keyword evidence="2 7" id="KW-0812">Transmembrane</keyword>
<accession>A0A239KFT1</accession>
<sequence>MEDFLVLFENMPAIQKLLWVIACLLFVWILEAIIPLVQHNYKKWKHDGVNLIFLSFSLVINVLVGIATVGVFFWVSESNIGLLQMVELPLLVELLIAVMALDFIAQYVVHYMLHRVKWMWKFHMVHHSDTKVDATTGTRHHPGDYLLRECFAIATVIVFGIPVSFYVFYRICTIFFTYVSHANISLPVWLDKPLSYLFITPNVHKFHHHFERPWTDTNFGNIFSLWDRIFGTFVYDDPRKIKYGLDVVDETKDENVGYQLGLPLNKSIKTDY</sequence>
<protein>
    <submittedName>
        <fullName evidence="9">Sterol desaturase/sphingolipid hydroxylase, fatty acid hydroxylase superfamily</fullName>
    </submittedName>
</protein>
<dbReference type="RefSeq" id="WP_089357333.1">
    <property type="nucleotide sequence ID" value="NZ_FZPD01000004.1"/>
</dbReference>
<dbReference type="GO" id="GO:0016020">
    <property type="term" value="C:membrane"/>
    <property type="evidence" value="ECO:0007669"/>
    <property type="project" value="GOC"/>
</dbReference>
<evidence type="ECO:0000313" key="10">
    <source>
        <dbReference type="Proteomes" id="UP000198393"/>
    </source>
</evidence>
<evidence type="ECO:0000256" key="4">
    <source>
        <dbReference type="ARBA" id="ARBA00023002"/>
    </source>
</evidence>
<gene>
    <name evidence="9" type="ORF">SAMN05421640_2642</name>
</gene>
<evidence type="ECO:0000256" key="2">
    <source>
        <dbReference type="ARBA" id="ARBA00022692"/>
    </source>
</evidence>
<dbReference type="EMBL" id="FZPD01000004">
    <property type="protein sequence ID" value="SNT17177.1"/>
    <property type="molecule type" value="Genomic_DNA"/>
</dbReference>
<comment type="subcellular location">
    <subcellularLocation>
        <location evidence="1">Endomembrane system</location>
        <topology evidence="1">Multi-pass membrane protein</topology>
    </subcellularLocation>
</comment>
<keyword evidence="10" id="KW-1185">Reference proteome</keyword>
<evidence type="ECO:0000259" key="8">
    <source>
        <dbReference type="Pfam" id="PF04116"/>
    </source>
</evidence>
<evidence type="ECO:0000256" key="7">
    <source>
        <dbReference type="SAM" id="Phobius"/>
    </source>
</evidence>
<evidence type="ECO:0000256" key="5">
    <source>
        <dbReference type="ARBA" id="ARBA00023098"/>
    </source>
</evidence>
<keyword evidence="4" id="KW-0560">Oxidoreductase</keyword>
<feature type="transmembrane region" description="Helical" evidence="7">
    <location>
        <begin position="150"/>
        <end position="169"/>
    </location>
</feature>
<reference evidence="9 10" key="1">
    <citation type="submission" date="2017-06" db="EMBL/GenBank/DDBJ databases">
        <authorList>
            <person name="Kim H.J."/>
            <person name="Triplett B.A."/>
        </authorList>
    </citation>
    <scope>NUCLEOTIDE SEQUENCE [LARGE SCALE GENOMIC DNA]</scope>
    <source>
        <strain evidence="9 10">DSM 19307</strain>
    </source>
</reference>
<feature type="transmembrane region" description="Helical" evidence="7">
    <location>
        <begin position="49"/>
        <end position="74"/>
    </location>
</feature>
<dbReference type="InterPro" id="IPR006694">
    <property type="entry name" value="Fatty_acid_hydroxylase"/>
</dbReference>
<evidence type="ECO:0000256" key="1">
    <source>
        <dbReference type="ARBA" id="ARBA00004127"/>
    </source>
</evidence>
<feature type="domain" description="Fatty acid hydroxylase" evidence="8">
    <location>
        <begin position="95"/>
        <end position="232"/>
    </location>
</feature>
<dbReference type="OrthoDB" id="9770329at2"/>
<dbReference type="PANTHER" id="PTHR21624:SF1">
    <property type="entry name" value="ALKYLGLYCEROL MONOOXYGENASE"/>
    <property type="match status" value="1"/>
</dbReference>
<dbReference type="Pfam" id="PF04116">
    <property type="entry name" value="FA_hydroxylase"/>
    <property type="match status" value="1"/>
</dbReference>
<feature type="transmembrane region" description="Helical" evidence="7">
    <location>
        <begin position="17"/>
        <end position="37"/>
    </location>
</feature>